<name>A0A1X4XYG2_9BACT</name>
<dbReference type="AlphaFoldDB" id="A0A1X4XYG2"/>
<keyword evidence="4 12" id="KW-0812">Transmembrane</keyword>
<dbReference type="PANTHER" id="PTHR47529">
    <property type="entry name" value="PEPTIDYL-PROLYL CIS-TRANS ISOMERASE D"/>
    <property type="match status" value="1"/>
</dbReference>
<dbReference type="PROSITE" id="PS01096">
    <property type="entry name" value="PPIC_PPIASE_1"/>
    <property type="match status" value="1"/>
</dbReference>
<comment type="caution">
    <text evidence="14">The sequence shown here is derived from an EMBL/GenBank/DDBJ whole genome shotgun (WGS) entry which is preliminary data.</text>
</comment>
<evidence type="ECO:0000256" key="7">
    <source>
        <dbReference type="ARBA" id="ARBA00023186"/>
    </source>
</evidence>
<dbReference type="InterPro" id="IPR052029">
    <property type="entry name" value="PpiD_chaperone"/>
</dbReference>
<evidence type="ECO:0000256" key="9">
    <source>
        <dbReference type="ARBA" id="ARBA00040743"/>
    </source>
</evidence>
<keyword evidence="6 12" id="KW-0472">Membrane</keyword>
<dbReference type="InterPro" id="IPR046357">
    <property type="entry name" value="PPIase_dom_sf"/>
</dbReference>
<comment type="subcellular location">
    <subcellularLocation>
        <location evidence="1">Cell inner membrane</location>
        <topology evidence="1">Single-pass type II membrane protein</topology>
        <orientation evidence="1">Periplasmic side</orientation>
    </subcellularLocation>
</comment>
<feature type="domain" description="PpiC" evidence="13">
    <location>
        <begin position="270"/>
        <end position="372"/>
    </location>
</feature>
<sequence>MLDFFRKHRKYFFVVLVLATLSFVAGGAYLYVSGPFKTSQDVAIKVGSTKISSQEYLNTYNQLYSFYSNLLAQMKGGNVTDQDIKNLHLKQKTADLLIDKVLLLKEAKREGIEVTKEDIQKNIEKNPVFAENGKFSKEKYLLVLRENHLKPAEFENSIKNDLYIEKLKDSMAKKINITDVMAKKYFTDNFSNIKLSYVDFNASAFAKKVSYNDSDLKDYYNKNKQEFMQPATINVKYAAVDTSYLAPKEKVTDEEMKSFYDTHTQSFQMPATYELAHILIKPKGNSKQDIQEAQKKAEEIYKQLTPNNFEQLANQYSDDPYSGPKGGVLGWLYPAMFKPDNTFAKVAFSLKKGEISKPFQTQLGYEIVYLMNTKPTQTVSFNEAKPYIEKMLQAQKAQDNLFRESKRIALMIKNPADFDKICKQEGLKVHQTGLVAINSGILPQNILQKAYEATTNTLLGPDEVKANNNTAYLIYETIEKNNPYLPDFDKIKGKVVQAYTKYKATELAKEAFSKAVAQKPLDLQKITTQYGLNIQATPMFSKMNPDSNFTCFNKPENIDFIFKQAVGFVGVCSANSDNYIYKIADKKADMNMFEQYKNQLKVQMKDEEVNKSLDNLLKELKANTKIVINPQIVNESNNR</sequence>
<keyword evidence="11 14" id="KW-0413">Isomerase</keyword>
<accession>A0A1X4XYG2</accession>
<evidence type="ECO:0000256" key="3">
    <source>
        <dbReference type="ARBA" id="ARBA00022519"/>
    </source>
</evidence>
<protein>
    <recommendedName>
        <fullName evidence="9">Periplasmic chaperone PpiD</fullName>
    </recommendedName>
    <alternativeName>
        <fullName evidence="10">Periplasmic folding chaperone</fullName>
    </alternativeName>
</protein>
<reference evidence="14 15" key="1">
    <citation type="journal article" date="2017" name="Front. Microbiol.">
        <title>Genome Sequence of Desulfurella amilsii Strain TR1 and Comparative Genomics of Desulfurellaceae Family.</title>
        <authorList>
            <person name="Florentino A.P."/>
            <person name="Stams A.J."/>
            <person name="Sanchez-Andrea I."/>
        </authorList>
    </citation>
    <scope>NUCLEOTIDE SEQUENCE [LARGE SCALE GENOMIC DNA]</scope>
    <source>
        <strain evidence="14 15">TR1</strain>
    </source>
</reference>
<organism evidence="14 15">
    <name type="scientific">Desulfurella amilsii</name>
    <dbReference type="NCBI Taxonomy" id="1562698"/>
    <lineage>
        <taxon>Bacteria</taxon>
        <taxon>Pseudomonadati</taxon>
        <taxon>Campylobacterota</taxon>
        <taxon>Desulfurellia</taxon>
        <taxon>Desulfurellales</taxon>
        <taxon>Desulfurellaceae</taxon>
        <taxon>Desulfurella</taxon>
    </lineage>
</organism>
<keyword evidence="11" id="KW-0697">Rotamase</keyword>
<keyword evidence="7" id="KW-0143">Chaperone</keyword>
<dbReference type="SUPFAM" id="SSF54534">
    <property type="entry name" value="FKBP-like"/>
    <property type="match status" value="1"/>
</dbReference>
<dbReference type="Gene3D" id="3.10.50.40">
    <property type="match status" value="1"/>
</dbReference>
<dbReference type="Proteomes" id="UP000194141">
    <property type="component" value="Unassembled WGS sequence"/>
</dbReference>
<dbReference type="PANTHER" id="PTHR47529:SF1">
    <property type="entry name" value="PERIPLASMIC CHAPERONE PPID"/>
    <property type="match status" value="1"/>
</dbReference>
<dbReference type="GO" id="GO:0005886">
    <property type="term" value="C:plasma membrane"/>
    <property type="evidence" value="ECO:0007669"/>
    <property type="project" value="UniProtKB-SubCell"/>
</dbReference>
<evidence type="ECO:0000256" key="11">
    <source>
        <dbReference type="PROSITE-ProRule" id="PRU00278"/>
    </source>
</evidence>
<keyword evidence="15" id="KW-1185">Reference proteome</keyword>
<feature type="transmembrane region" description="Helical" evidence="12">
    <location>
        <begin position="12"/>
        <end position="32"/>
    </location>
</feature>
<evidence type="ECO:0000256" key="12">
    <source>
        <dbReference type="SAM" id="Phobius"/>
    </source>
</evidence>
<dbReference type="EMBL" id="MDSU01000013">
    <property type="protein sequence ID" value="OSS42553.1"/>
    <property type="molecule type" value="Genomic_DNA"/>
</dbReference>
<dbReference type="RefSeq" id="WP_086033343.1">
    <property type="nucleotide sequence ID" value="NZ_MDSU01000013.1"/>
</dbReference>
<evidence type="ECO:0000313" key="14">
    <source>
        <dbReference type="EMBL" id="OSS42553.1"/>
    </source>
</evidence>
<proteinExistence type="inferred from homology"/>
<dbReference type="STRING" id="1562698.DESAMIL20_601"/>
<evidence type="ECO:0000313" key="15">
    <source>
        <dbReference type="Proteomes" id="UP000194141"/>
    </source>
</evidence>
<evidence type="ECO:0000256" key="6">
    <source>
        <dbReference type="ARBA" id="ARBA00023136"/>
    </source>
</evidence>
<dbReference type="Pfam" id="PF00639">
    <property type="entry name" value="Rotamase"/>
    <property type="match status" value="1"/>
</dbReference>
<comment type="similarity">
    <text evidence="8">Belongs to the PpiD chaperone family.</text>
</comment>
<dbReference type="Pfam" id="PF13624">
    <property type="entry name" value="SurA_N_3"/>
    <property type="match status" value="1"/>
</dbReference>
<keyword evidence="5 12" id="KW-1133">Transmembrane helix</keyword>
<keyword evidence="3" id="KW-0997">Cell inner membrane</keyword>
<evidence type="ECO:0000256" key="1">
    <source>
        <dbReference type="ARBA" id="ARBA00004382"/>
    </source>
</evidence>
<dbReference type="PROSITE" id="PS50198">
    <property type="entry name" value="PPIC_PPIASE_2"/>
    <property type="match status" value="1"/>
</dbReference>
<evidence type="ECO:0000256" key="2">
    <source>
        <dbReference type="ARBA" id="ARBA00022475"/>
    </source>
</evidence>
<dbReference type="OrthoDB" id="9812372at2"/>
<dbReference type="SUPFAM" id="SSF109998">
    <property type="entry name" value="Triger factor/SurA peptide-binding domain-like"/>
    <property type="match status" value="1"/>
</dbReference>
<gene>
    <name evidence="14" type="ORF">DESAMIL20_601</name>
</gene>
<keyword evidence="2" id="KW-1003">Cell membrane</keyword>
<dbReference type="InterPro" id="IPR000297">
    <property type="entry name" value="PPIase_PpiC"/>
</dbReference>
<evidence type="ECO:0000256" key="8">
    <source>
        <dbReference type="ARBA" id="ARBA00038408"/>
    </source>
</evidence>
<dbReference type="Gene3D" id="1.10.4030.10">
    <property type="entry name" value="Porin chaperone SurA, peptide-binding domain"/>
    <property type="match status" value="1"/>
</dbReference>
<evidence type="ECO:0000256" key="10">
    <source>
        <dbReference type="ARBA" id="ARBA00042775"/>
    </source>
</evidence>
<dbReference type="GO" id="GO:0003755">
    <property type="term" value="F:peptidyl-prolyl cis-trans isomerase activity"/>
    <property type="evidence" value="ECO:0007669"/>
    <property type="project" value="UniProtKB-KW"/>
</dbReference>
<evidence type="ECO:0000256" key="5">
    <source>
        <dbReference type="ARBA" id="ARBA00022989"/>
    </source>
</evidence>
<dbReference type="InterPro" id="IPR027304">
    <property type="entry name" value="Trigger_fact/SurA_dom_sf"/>
</dbReference>
<evidence type="ECO:0000256" key="4">
    <source>
        <dbReference type="ARBA" id="ARBA00022692"/>
    </source>
</evidence>
<dbReference type="InterPro" id="IPR023058">
    <property type="entry name" value="PPIase_PpiC_CS"/>
</dbReference>
<evidence type="ECO:0000259" key="13">
    <source>
        <dbReference type="PROSITE" id="PS50198"/>
    </source>
</evidence>